<comment type="caution">
    <text evidence="7">The sequence shown here is derived from an EMBL/GenBank/DDBJ whole genome shotgun (WGS) entry which is preliminary data.</text>
</comment>
<feature type="compositionally biased region" description="Polar residues" evidence="5">
    <location>
        <begin position="39"/>
        <end position="49"/>
    </location>
</feature>
<evidence type="ECO:0000256" key="4">
    <source>
        <dbReference type="ARBA" id="ARBA00023136"/>
    </source>
</evidence>
<proteinExistence type="predicted"/>
<dbReference type="EMBL" id="JAULSW010000011">
    <property type="protein sequence ID" value="KAK3367819.1"/>
    <property type="molecule type" value="Genomic_DNA"/>
</dbReference>
<reference evidence="7" key="2">
    <citation type="submission" date="2023-06" db="EMBL/GenBank/DDBJ databases">
        <authorList>
            <consortium name="Lawrence Berkeley National Laboratory"/>
            <person name="Haridas S."/>
            <person name="Hensen N."/>
            <person name="Bonometti L."/>
            <person name="Westerberg I."/>
            <person name="Brannstrom I.O."/>
            <person name="Guillou S."/>
            <person name="Cros-Aarteil S."/>
            <person name="Calhoun S."/>
            <person name="Kuo A."/>
            <person name="Mondo S."/>
            <person name="Pangilinan J."/>
            <person name="Riley R."/>
            <person name="LaButti K."/>
            <person name="Andreopoulos B."/>
            <person name="Lipzen A."/>
            <person name="Chen C."/>
            <person name="Yanf M."/>
            <person name="Daum C."/>
            <person name="Ng V."/>
            <person name="Clum A."/>
            <person name="Steindorff A."/>
            <person name="Ohm R."/>
            <person name="Martin F."/>
            <person name="Silar P."/>
            <person name="Natvig D."/>
            <person name="Lalanne C."/>
            <person name="Gautier V."/>
            <person name="Ament-velasquez S.L."/>
            <person name="Kruys A."/>
            <person name="Hutchinson M.I."/>
            <person name="Powell A.J."/>
            <person name="Barry K."/>
            <person name="Miller A.N."/>
            <person name="Grigoriev I.V."/>
            <person name="Debuchy R."/>
            <person name="Gladieux P."/>
            <person name="Thoren M.H."/>
            <person name="Johannesson H."/>
        </authorList>
    </citation>
    <scope>NUCLEOTIDE SEQUENCE</scope>
    <source>
        <strain evidence="7">CBS 232.78</strain>
    </source>
</reference>
<gene>
    <name evidence="7" type="ORF">B0H63DRAFT_489819</name>
</gene>
<keyword evidence="2 6" id="KW-0812">Transmembrane</keyword>
<organism evidence="7 8">
    <name type="scientific">Podospora didyma</name>
    <dbReference type="NCBI Taxonomy" id="330526"/>
    <lineage>
        <taxon>Eukaryota</taxon>
        <taxon>Fungi</taxon>
        <taxon>Dikarya</taxon>
        <taxon>Ascomycota</taxon>
        <taxon>Pezizomycotina</taxon>
        <taxon>Sordariomycetes</taxon>
        <taxon>Sordariomycetidae</taxon>
        <taxon>Sordariales</taxon>
        <taxon>Podosporaceae</taxon>
        <taxon>Podospora</taxon>
    </lineage>
</organism>
<evidence type="ECO:0000256" key="1">
    <source>
        <dbReference type="ARBA" id="ARBA00004141"/>
    </source>
</evidence>
<keyword evidence="8" id="KW-1185">Reference proteome</keyword>
<evidence type="ECO:0000313" key="8">
    <source>
        <dbReference type="Proteomes" id="UP001285441"/>
    </source>
</evidence>
<evidence type="ECO:0000256" key="6">
    <source>
        <dbReference type="SAM" id="Phobius"/>
    </source>
</evidence>
<feature type="transmembrane region" description="Helical" evidence="6">
    <location>
        <begin position="57"/>
        <end position="78"/>
    </location>
</feature>
<keyword evidence="3 6" id="KW-1133">Transmembrane helix</keyword>
<evidence type="ECO:0000313" key="7">
    <source>
        <dbReference type="EMBL" id="KAK3367819.1"/>
    </source>
</evidence>
<evidence type="ECO:0000256" key="3">
    <source>
        <dbReference type="ARBA" id="ARBA00022989"/>
    </source>
</evidence>
<evidence type="ECO:0000256" key="5">
    <source>
        <dbReference type="SAM" id="MobiDB-lite"/>
    </source>
</evidence>
<dbReference type="PANTHER" id="PTHR43461">
    <property type="entry name" value="TRANSMEMBRANE PROTEIN 256"/>
    <property type="match status" value="1"/>
</dbReference>
<dbReference type="Pfam" id="PF04241">
    <property type="entry name" value="DUF423"/>
    <property type="match status" value="1"/>
</dbReference>
<keyword evidence="4 6" id="KW-0472">Membrane</keyword>
<evidence type="ECO:0000256" key="2">
    <source>
        <dbReference type="ARBA" id="ARBA00022692"/>
    </source>
</evidence>
<feature type="compositionally biased region" description="Polar residues" evidence="5">
    <location>
        <begin position="9"/>
        <end position="30"/>
    </location>
</feature>
<feature type="transmembrane region" description="Helical" evidence="6">
    <location>
        <begin position="115"/>
        <end position="136"/>
    </location>
</feature>
<name>A0AAE0K0Q3_9PEZI</name>
<protein>
    <submittedName>
        <fullName evidence="7">DUF423-domain-containing protein</fullName>
    </submittedName>
</protein>
<feature type="transmembrane region" description="Helical" evidence="6">
    <location>
        <begin position="143"/>
        <end position="164"/>
    </location>
</feature>
<sequence length="176" mass="18820">MPMPRTQDPWPSNTQATAPPSPTAVDQTTPLLPRRRRNGSPTNPPQTQTRAEKMSTLFWKVGAISGAVAVAFGAFGAHGLKKRIADPAKIANWGTAAHYQLIHSVAILIAHNNPLAAGLFTAGSVFFSGSIYALTLDTERFRFLGPVTPLGGLLLIAGWLALAFSKGGPPPRWPRF</sequence>
<comment type="subcellular location">
    <subcellularLocation>
        <location evidence="1">Membrane</location>
        <topology evidence="1">Multi-pass membrane protein</topology>
    </subcellularLocation>
</comment>
<dbReference type="PANTHER" id="PTHR43461:SF1">
    <property type="entry name" value="TRANSMEMBRANE PROTEIN 256"/>
    <property type="match status" value="1"/>
</dbReference>
<dbReference type="Proteomes" id="UP001285441">
    <property type="component" value="Unassembled WGS sequence"/>
</dbReference>
<reference evidence="7" key="1">
    <citation type="journal article" date="2023" name="Mol. Phylogenet. Evol.">
        <title>Genome-scale phylogeny and comparative genomics of the fungal order Sordariales.</title>
        <authorList>
            <person name="Hensen N."/>
            <person name="Bonometti L."/>
            <person name="Westerberg I."/>
            <person name="Brannstrom I.O."/>
            <person name="Guillou S."/>
            <person name="Cros-Aarteil S."/>
            <person name="Calhoun S."/>
            <person name="Haridas S."/>
            <person name="Kuo A."/>
            <person name="Mondo S."/>
            <person name="Pangilinan J."/>
            <person name="Riley R."/>
            <person name="LaButti K."/>
            <person name="Andreopoulos B."/>
            <person name="Lipzen A."/>
            <person name="Chen C."/>
            <person name="Yan M."/>
            <person name="Daum C."/>
            <person name="Ng V."/>
            <person name="Clum A."/>
            <person name="Steindorff A."/>
            <person name="Ohm R.A."/>
            <person name="Martin F."/>
            <person name="Silar P."/>
            <person name="Natvig D.O."/>
            <person name="Lalanne C."/>
            <person name="Gautier V."/>
            <person name="Ament-Velasquez S.L."/>
            <person name="Kruys A."/>
            <person name="Hutchinson M.I."/>
            <person name="Powell A.J."/>
            <person name="Barry K."/>
            <person name="Miller A.N."/>
            <person name="Grigoriev I.V."/>
            <person name="Debuchy R."/>
            <person name="Gladieux P."/>
            <person name="Hiltunen Thoren M."/>
            <person name="Johannesson H."/>
        </authorList>
    </citation>
    <scope>NUCLEOTIDE SEQUENCE</scope>
    <source>
        <strain evidence="7">CBS 232.78</strain>
    </source>
</reference>
<accession>A0AAE0K0Q3</accession>
<dbReference type="AlphaFoldDB" id="A0AAE0K0Q3"/>
<dbReference type="GO" id="GO:0016020">
    <property type="term" value="C:membrane"/>
    <property type="evidence" value="ECO:0007669"/>
    <property type="project" value="UniProtKB-SubCell"/>
</dbReference>
<dbReference type="InterPro" id="IPR006696">
    <property type="entry name" value="DUF423"/>
</dbReference>
<feature type="region of interest" description="Disordered" evidence="5">
    <location>
        <begin position="1"/>
        <end position="51"/>
    </location>
</feature>